<proteinExistence type="predicted"/>
<name>A0ABY6ZAS5_9BACL</name>
<organism evidence="1 2">
    <name type="scientific">Alicyclobacillus fastidiosus</name>
    <dbReference type="NCBI Taxonomy" id="392011"/>
    <lineage>
        <taxon>Bacteria</taxon>
        <taxon>Bacillati</taxon>
        <taxon>Bacillota</taxon>
        <taxon>Bacilli</taxon>
        <taxon>Bacillales</taxon>
        <taxon>Alicyclobacillaceae</taxon>
        <taxon>Alicyclobacillus</taxon>
    </lineage>
</organism>
<evidence type="ECO:0000313" key="2">
    <source>
        <dbReference type="Proteomes" id="UP001164761"/>
    </source>
</evidence>
<accession>A0ABY6ZAS5</accession>
<keyword evidence="2" id="KW-1185">Reference proteome</keyword>
<sequence length="71" mass="8603">MQVLKHRAHAYELITLSQPAIRFFKLSRGKVQPTDDAGDERMLRRQLEQELRLGHRRRRLHDNRWLNSSRL</sequence>
<gene>
    <name evidence="1" type="ORF">NZD89_16320</name>
</gene>
<reference evidence="1" key="1">
    <citation type="submission" date="2022-08" db="EMBL/GenBank/DDBJ databases">
        <title>Alicyclobacillus fastidiosus DSM 17978, complete genome.</title>
        <authorList>
            <person name="Wang Q."/>
            <person name="Cai R."/>
            <person name="Wang Z."/>
        </authorList>
    </citation>
    <scope>NUCLEOTIDE SEQUENCE</scope>
    <source>
        <strain evidence="1">DSM 17978</strain>
    </source>
</reference>
<protein>
    <submittedName>
        <fullName evidence="1">Uncharacterized protein</fullName>
    </submittedName>
</protein>
<dbReference type="EMBL" id="CP104067">
    <property type="protein sequence ID" value="WAH39961.1"/>
    <property type="molecule type" value="Genomic_DNA"/>
</dbReference>
<dbReference type="Proteomes" id="UP001164761">
    <property type="component" value="Chromosome"/>
</dbReference>
<evidence type="ECO:0000313" key="1">
    <source>
        <dbReference type="EMBL" id="WAH39961.1"/>
    </source>
</evidence>